<accession>W5W2Z4</accession>
<evidence type="ECO:0000256" key="3">
    <source>
        <dbReference type="ARBA" id="ARBA00022475"/>
    </source>
</evidence>
<feature type="transmembrane region" description="Helical" evidence="7">
    <location>
        <begin position="277"/>
        <end position="295"/>
    </location>
</feature>
<evidence type="ECO:0000313" key="9">
    <source>
        <dbReference type="EMBL" id="AHH95135.1"/>
    </source>
</evidence>
<dbReference type="PROSITE" id="PS50850">
    <property type="entry name" value="MFS"/>
    <property type="match status" value="1"/>
</dbReference>
<dbReference type="Proteomes" id="UP000019225">
    <property type="component" value="Chromosome"/>
</dbReference>
<evidence type="ECO:0000256" key="4">
    <source>
        <dbReference type="ARBA" id="ARBA00022692"/>
    </source>
</evidence>
<comment type="subcellular location">
    <subcellularLocation>
        <location evidence="1">Cell membrane</location>
        <topology evidence="1">Multi-pass membrane protein</topology>
    </subcellularLocation>
</comment>
<dbReference type="InterPro" id="IPR011701">
    <property type="entry name" value="MFS"/>
</dbReference>
<dbReference type="SUPFAM" id="SSF103473">
    <property type="entry name" value="MFS general substrate transporter"/>
    <property type="match status" value="1"/>
</dbReference>
<sequence>MLKLPKAFWLLFLGQTLNRIGLLVPAFLVLYLEEGRLADPSSTPVVLGLFGAGVVSAGLVGGVIADIIGARRTIMGAQVACVLVSVAMIFSTNIYLIGLFALIGGFLSAVHRPAGAGLVAALVPQENFSRAYSMLHVGFNVGASLGPVLSGFLLAAYPPALFIAWSVSSLLYLLLMRAVPKDIAVPLRGGDQPWTVGRALRGVVEPFRNPVLFAYLLLSFLLACIYLQAGSALPLHMASVGLNPEQIGLVLAVNAVLMVGLLPFVPKLTARMGESAPMALGSLLVGLGFGLNALATGMSWFAVAVVIWTVGEVVYVPMAATFLARRAPARLTSTYQGSFFFAWNLGLIAGGPLGIVSAREFSYSALWLGTMVLGLLVAIGFALLPKLPGYSVLPAQVPAEDTAAA</sequence>
<dbReference type="OrthoDB" id="4042314at2"/>
<dbReference type="EMBL" id="CP007155">
    <property type="protein sequence ID" value="AHH95135.1"/>
    <property type="molecule type" value="Genomic_DNA"/>
</dbReference>
<keyword evidence="6 7" id="KW-0472">Membrane</keyword>
<gene>
    <name evidence="9" type="ORF">KALB_1764</name>
</gene>
<dbReference type="HOGENOM" id="CLU_001265_60_4_11"/>
<dbReference type="RefSeq" id="WP_025355335.1">
    <property type="nucleotide sequence ID" value="NZ_CP007155.1"/>
</dbReference>
<keyword evidence="5 7" id="KW-1133">Transmembrane helix</keyword>
<feature type="domain" description="Major facilitator superfamily (MFS) profile" evidence="8">
    <location>
        <begin position="7"/>
        <end position="388"/>
    </location>
</feature>
<evidence type="ECO:0000313" key="10">
    <source>
        <dbReference type="Proteomes" id="UP000019225"/>
    </source>
</evidence>
<feature type="transmembrane region" description="Helical" evidence="7">
    <location>
        <begin position="335"/>
        <end position="355"/>
    </location>
</feature>
<evidence type="ECO:0000256" key="5">
    <source>
        <dbReference type="ARBA" id="ARBA00022989"/>
    </source>
</evidence>
<feature type="transmembrane region" description="Helical" evidence="7">
    <location>
        <begin position="154"/>
        <end position="175"/>
    </location>
</feature>
<keyword evidence="4 7" id="KW-0812">Transmembrane</keyword>
<evidence type="ECO:0000256" key="7">
    <source>
        <dbReference type="SAM" id="Phobius"/>
    </source>
</evidence>
<keyword evidence="10" id="KW-1185">Reference proteome</keyword>
<feature type="transmembrane region" description="Helical" evidence="7">
    <location>
        <begin position="247"/>
        <end position="265"/>
    </location>
</feature>
<dbReference type="AlphaFoldDB" id="W5W2Z4"/>
<reference evidence="9 10" key="1">
    <citation type="journal article" date="2014" name="BMC Genomics">
        <title>Complete genome sequence of producer of the glycopeptide antibiotic Aculeximycin Kutzneria albida DSM 43870T, a representative of minor genus of Pseudonocardiaceae.</title>
        <authorList>
            <person name="Rebets Y."/>
            <person name="Tokovenko B."/>
            <person name="Lushchyk I."/>
            <person name="Ruckert C."/>
            <person name="Zaburannyi N."/>
            <person name="Bechthold A."/>
            <person name="Kalinowski J."/>
            <person name="Luzhetskyy A."/>
        </authorList>
    </citation>
    <scope>NUCLEOTIDE SEQUENCE [LARGE SCALE GENOMIC DNA]</scope>
    <source>
        <strain evidence="9">DSM 43870</strain>
    </source>
</reference>
<dbReference type="GO" id="GO:0005886">
    <property type="term" value="C:plasma membrane"/>
    <property type="evidence" value="ECO:0007669"/>
    <property type="project" value="UniProtKB-SubCell"/>
</dbReference>
<proteinExistence type="predicted"/>
<evidence type="ECO:0000256" key="1">
    <source>
        <dbReference type="ARBA" id="ARBA00004651"/>
    </source>
</evidence>
<feature type="transmembrane region" description="Helical" evidence="7">
    <location>
        <begin position="7"/>
        <end position="32"/>
    </location>
</feature>
<dbReference type="STRING" id="1449976.KALB_1764"/>
<dbReference type="GO" id="GO:0022857">
    <property type="term" value="F:transmembrane transporter activity"/>
    <property type="evidence" value="ECO:0007669"/>
    <property type="project" value="InterPro"/>
</dbReference>
<feature type="transmembrane region" description="Helical" evidence="7">
    <location>
        <begin position="211"/>
        <end position="235"/>
    </location>
</feature>
<organism evidence="9 10">
    <name type="scientific">Kutzneria albida DSM 43870</name>
    <dbReference type="NCBI Taxonomy" id="1449976"/>
    <lineage>
        <taxon>Bacteria</taxon>
        <taxon>Bacillati</taxon>
        <taxon>Actinomycetota</taxon>
        <taxon>Actinomycetes</taxon>
        <taxon>Pseudonocardiales</taxon>
        <taxon>Pseudonocardiaceae</taxon>
        <taxon>Kutzneria</taxon>
    </lineage>
</organism>
<dbReference type="PANTHER" id="PTHR23517">
    <property type="entry name" value="RESISTANCE PROTEIN MDTM, PUTATIVE-RELATED-RELATED"/>
    <property type="match status" value="1"/>
</dbReference>
<feature type="transmembrane region" description="Helical" evidence="7">
    <location>
        <begin position="301"/>
        <end position="323"/>
    </location>
</feature>
<dbReference type="Pfam" id="PF07690">
    <property type="entry name" value="MFS_1"/>
    <property type="match status" value="1"/>
</dbReference>
<keyword evidence="2" id="KW-0813">Transport</keyword>
<dbReference type="KEGG" id="kal:KALB_1764"/>
<evidence type="ECO:0000259" key="8">
    <source>
        <dbReference type="PROSITE" id="PS50850"/>
    </source>
</evidence>
<protein>
    <submittedName>
        <fullName evidence="9">Putative membrane protein</fullName>
    </submittedName>
</protein>
<name>W5W2Z4_9PSEU</name>
<dbReference type="InterPro" id="IPR020846">
    <property type="entry name" value="MFS_dom"/>
</dbReference>
<feature type="transmembrane region" description="Helical" evidence="7">
    <location>
        <begin position="44"/>
        <end position="68"/>
    </location>
</feature>
<dbReference type="PANTHER" id="PTHR23517:SF2">
    <property type="entry name" value="MULTIDRUG RESISTANCE PROTEIN MDTH"/>
    <property type="match status" value="1"/>
</dbReference>
<feature type="transmembrane region" description="Helical" evidence="7">
    <location>
        <begin position="361"/>
        <end position="384"/>
    </location>
</feature>
<dbReference type="InterPro" id="IPR036259">
    <property type="entry name" value="MFS_trans_sf"/>
</dbReference>
<evidence type="ECO:0000256" key="2">
    <source>
        <dbReference type="ARBA" id="ARBA00022448"/>
    </source>
</evidence>
<feature type="transmembrane region" description="Helical" evidence="7">
    <location>
        <begin position="80"/>
        <end position="103"/>
    </location>
</feature>
<dbReference type="Gene3D" id="1.20.1250.20">
    <property type="entry name" value="MFS general substrate transporter like domains"/>
    <property type="match status" value="1"/>
</dbReference>
<keyword evidence="3" id="KW-1003">Cell membrane</keyword>
<dbReference type="eggNOG" id="COG2814">
    <property type="taxonomic scope" value="Bacteria"/>
</dbReference>
<evidence type="ECO:0000256" key="6">
    <source>
        <dbReference type="ARBA" id="ARBA00023136"/>
    </source>
</evidence>
<dbReference type="InterPro" id="IPR050171">
    <property type="entry name" value="MFS_Transporters"/>
</dbReference>